<proteinExistence type="predicted"/>
<dbReference type="Pfam" id="PF18096">
    <property type="entry name" value="Thump_like"/>
    <property type="match status" value="1"/>
</dbReference>
<dbReference type="Proteomes" id="UP000712080">
    <property type="component" value="Unassembled WGS sequence"/>
</dbReference>
<dbReference type="AlphaFoldDB" id="A0A972FN04"/>
<evidence type="ECO:0000313" key="4">
    <source>
        <dbReference type="Proteomes" id="UP000712080"/>
    </source>
</evidence>
<dbReference type="GO" id="GO:0032259">
    <property type="term" value="P:methylation"/>
    <property type="evidence" value="ECO:0007669"/>
    <property type="project" value="UniProtKB-KW"/>
</dbReference>
<dbReference type="EMBL" id="JAAMPU010000107">
    <property type="protein sequence ID" value="NMH29049.1"/>
    <property type="molecule type" value="Genomic_DNA"/>
</dbReference>
<keyword evidence="3" id="KW-0489">Methyltransferase</keyword>
<dbReference type="Pfam" id="PF22013">
    <property type="entry name" value="PG_1098_Fer"/>
    <property type="match status" value="1"/>
</dbReference>
<keyword evidence="3" id="KW-0808">Transferase</keyword>
<dbReference type="InterPro" id="IPR054168">
    <property type="entry name" value="PG_1098_Fer"/>
</dbReference>
<sequence length="392" mass="44328">MMETLLHTEVQDWLKKNADADVRLLALKKNPFPEIPYPDLMNQILAREKCRHKLPLWFGTDGILYPEKISIEQSSSQATAEFKASLVSGDSLFDATGGFGVDDHYFAQKMKTVVHCEMNQALSETVSHNANILGDGNLEPICADSSEFLTSSDRTFDWIYVDPSRRNDKKGKVFLLADCLPNVPESLDLYFEKAPNILVKVSPMLDISQGISELPNVSAIYVVALENEVKEVLFVLDRNFNAKPQWFTINLESSQSELFPWSDFDQSAPIGSISNYLYEPDAAIRKAGVFDEVGVKFGLRKLHRNTHLYTSDELVKCFPGRSFLVNQQITYTKSEMKPALYGQKANVAVRNFPETVEQIRNKWKISDGGDRYCFFVTDSTNDKIVLFCSKIS</sequence>
<evidence type="ECO:0000313" key="3">
    <source>
        <dbReference type="EMBL" id="NMH29049.1"/>
    </source>
</evidence>
<organism evidence="3 4">
    <name type="scientific">Flavobacterium silvaticum</name>
    <dbReference type="NCBI Taxonomy" id="1852020"/>
    <lineage>
        <taxon>Bacteria</taxon>
        <taxon>Pseudomonadati</taxon>
        <taxon>Bacteroidota</taxon>
        <taxon>Flavobacteriia</taxon>
        <taxon>Flavobacteriales</taxon>
        <taxon>Flavobacteriaceae</taxon>
        <taxon>Flavobacterium</taxon>
    </lineage>
</organism>
<dbReference type="Gene3D" id="1.10.10.1110">
    <property type="entry name" value="Methyltransferase PG1098, N-terminal domain"/>
    <property type="match status" value="1"/>
</dbReference>
<dbReference type="InterPro" id="IPR041497">
    <property type="entry name" value="Thump-like"/>
</dbReference>
<feature type="domain" description="PG-1098 ferredoxin-like" evidence="2">
    <location>
        <begin position="276"/>
        <end position="319"/>
    </location>
</feature>
<feature type="domain" description="THUMP-like" evidence="1">
    <location>
        <begin position="320"/>
        <end position="390"/>
    </location>
</feature>
<dbReference type="SUPFAM" id="SSF53335">
    <property type="entry name" value="S-adenosyl-L-methionine-dependent methyltransferases"/>
    <property type="match status" value="1"/>
</dbReference>
<name>A0A972FN04_9FLAO</name>
<dbReference type="CDD" id="cd02440">
    <property type="entry name" value="AdoMet_MTases"/>
    <property type="match status" value="1"/>
</dbReference>
<comment type="caution">
    <text evidence="3">The sequence shown here is derived from an EMBL/GenBank/DDBJ whole genome shotgun (WGS) entry which is preliminary data.</text>
</comment>
<protein>
    <submittedName>
        <fullName evidence="3">Class I SAM-dependent methyltransferase</fullName>
    </submittedName>
</protein>
<dbReference type="Gene3D" id="3.40.50.150">
    <property type="entry name" value="Vaccinia Virus protein VP39"/>
    <property type="match status" value="1"/>
</dbReference>
<keyword evidence="4" id="KW-1185">Reference proteome</keyword>
<dbReference type="InterPro" id="IPR029063">
    <property type="entry name" value="SAM-dependent_MTases_sf"/>
</dbReference>
<evidence type="ECO:0000259" key="1">
    <source>
        <dbReference type="Pfam" id="PF18096"/>
    </source>
</evidence>
<reference evidence="3" key="1">
    <citation type="submission" date="2020-02" db="EMBL/GenBank/DDBJ databases">
        <title>Flavobacterium sp. genome.</title>
        <authorList>
            <person name="Jung H.S."/>
            <person name="Baek J.H."/>
            <person name="Jeon C.O."/>
        </authorList>
    </citation>
    <scope>NUCLEOTIDE SEQUENCE</scope>
    <source>
        <strain evidence="3">SE-s28</strain>
    </source>
</reference>
<evidence type="ECO:0000259" key="2">
    <source>
        <dbReference type="Pfam" id="PF22013"/>
    </source>
</evidence>
<accession>A0A972FN04</accession>
<gene>
    <name evidence="3" type="ORF">G6047_13470</name>
</gene>
<dbReference type="GO" id="GO:0008168">
    <property type="term" value="F:methyltransferase activity"/>
    <property type="evidence" value="ECO:0007669"/>
    <property type="project" value="UniProtKB-KW"/>
</dbReference>